<dbReference type="PANTHER" id="PTHR37544:SF3">
    <property type="entry name" value="SPRAY"/>
    <property type="match status" value="1"/>
</dbReference>
<dbReference type="InterPro" id="IPR021840">
    <property type="entry name" value="DUF3433"/>
</dbReference>
<feature type="transmembrane region" description="Helical" evidence="2">
    <location>
        <begin position="685"/>
        <end position="705"/>
    </location>
</feature>
<evidence type="ECO:0000256" key="2">
    <source>
        <dbReference type="SAM" id="Phobius"/>
    </source>
</evidence>
<feature type="transmembrane region" description="Helical" evidence="2">
    <location>
        <begin position="173"/>
        <end position="192"/>
    </location>
</feature>
<dbReference type="OMA" id="PWANMSG"/>
<dbReference type="Pfam" id="PF11915">
    <property type="entry name" value="DUF3433"/>
    <property type="match status" value="1"/>
</dbReference>
<reference evidence="4" key="1">
    <citation type="journal article" date="2016" name="Genome Announc.">
        <title>Draft genome sequences of fungus Aspergillus calidoustus.</title>
        <authorList>
            <person name="Horn F."/>
            <person name="Linde J."/>
            <person name="Mattern D.J."/>
            <person name="Walther G."/>
            <person name="Guthke R."/>
            <person name="Scherlach K."/>
            <person name="Martin K."/>
            <person name="Brakhage A.A."/>
            <person name="Petzke L."/>
            <person name="Valiante V."/>
        </authorList>
    </citation>
    <scope>NUCLEOTIDE SEQUENCE [LARGE SCALE GENOMIC DNA]</scope>
    <source>
        <strain evidence="4">SF006504</strain>
    </source>
</reference>
<dbReference type="Proteomes" id="UP000054771">
    <property type="component" value="Unassembled WGS sequence"/>
</dbReference>
<dbReference type="EMBL" id="CDMC01000003">
    <property type="protein sequence ID" value="CEL03640.1"/>
    <property type="molecule type" value="Genomic_DNA"/>
</dbReference>
<feature type="transmembrane region" description="Helical" evidence="2">
    <location>
        <begin position="783"/>
        <end position="806"/>
    </location>
</feature>
<accession>A0A0U5FZK5</accession>
<keyword evidence="4" id="KW-1185">Reference proteome</keyword>
<feature type="transmembrane region" description="Helical" evidence="2">
    <location>
        <begin position="112"/>
        <end position="131"/>
    </location>
</feature>
<gene>
    <name evidence="3" type="ORF">ASPCAL04791</name>
</gene>
<proteinExistence type="predicted"/>
<feature type="transmembrane region" description="Helical" evidence="2">
    <location>
        <begin position="20"/>
        <end position="39"/>
    </location>
</feature>
<sequence length="1330" mass="145298">MSLHLTQSAKVIKVIKTAPTAKRASCLSVLPFSVLYIFLHRLAHSMDSWMLSTCKMSPHREWIPPSLRPLALGPVAVFAFGMIAALEVLHYISVTRVLSAQNQTTLNLVRYLPTLGVLLMGYTFKGIASALKKITPWANMSGNWATGSNSVLLDYVNDLEIVAVFTALKKKHWAVAVGLIGAFLCGALVPVANSLTYVDLFSPRNETAAFTQVSAFSFDPDPLAMANGSLKIPWDSTGAKPYARAISQQLGYGPRAVWATANYAFDQFTFPKVHNATVVAEVDAISATMDCKRLGFTVRQDLEMQFIANKDDLEAVGCTRPYTARMRIPDASKSIQYPLAWLNITQCSETDDRDAVRIVANYFTRIKQGDNFTDSSIAGFICAPQFTTQRVRLSVNATTSDIIAFSAVSEPKPLALKTSTEALWIYLQNPLDSDTQNLFGKSQVAGGPYNPTTRPLANVGNITAAANELAYNSDATADPFMQVVLAGQPEGVSLDPDIFEANMVSYAGNVWASVISFLARIEVSNDLPGTITITEQRIRLRTPVLRTFEALSALLGVLAFVFALGLRPKTLLRGDPGPLAAAGIILSATDTNTEREMANQALSSGQTMIASFHNARFTLRQRKADEGYGVAMDREHVELVDMTHQNPDDKAYQTVLRNGKPLPPAPAEDISQGWSPIPLRVVSKVALQVAVVVMTVALGVMLWASNKSDGLCKNTQISLTALTLGISTVLVLLGYCFAGVDSSAQSLAVFNILQKTPNRHTIFTDDLTLLGRLSGLGSGRINLALLASAAYILIIPVMKLVAAGLFSSIDTQVVDRVAIEVDTSLTSNLVKTFNYSHPEPLVKRACDFAEWERLGSIDLRSRAGIVDNLVLTDVMGIEGERNTTSDGIIEARVSAIAVDVACDPLPSTHFNLSLAIQPDGRNITFSWYCATEHCRQVFDTELLHVLSTAQYSQIPSYVGRVISNSVYQKAFTFGENILRHDNGSRSPVQLRDPGYWMWLVDYTSLGGSRNAFTNTTSIGENGTEAWATPGSLNVPLPTMIGASCRRNLSVVTVNGTFTRSTQATADQEITLLPWRPVSVDLVSVAYEQAYPEIQPYFFQPPIVQTSQYRTSNEEDGMLWSNTLWPTRGSSQNFFELLAVDAQYRVQNLSSLLSPTGLADSAKRMYTAYCTQMFTELRTIASDASVSPAASQQEASSAILTYREPRVHQDAAITYVLVALLLVLAGFALLVFYHFPSKAILPKAPGSIATRFSLLANSTFVSQIRQERVKDLKQLRKLRDSAALGWWHTSSPTSAWRWGVDIGQDATLRSWIDPPPPPEPPTYTASKSGWI</sequence>
<dbReference type="PANTHER" id="PTHR37544">
    <property type="entry name" value="SPRAY-RELATED"/>
    <property type="match status" value="1"/>
</dbReference>
<feature type="transmembrane region" description="Helical" evidence="2">
    <location>
        <begin position="70"/>
        <end position="92"/>
    </location>
</feature>
<keyword evidence="2" id="KW-0472">Membrane</keyword>
<protein>
    <submittedName>
        <fullName evidence="3">Uncharacterized protein</fullName>
    </submittedName>
</protein>
<keyword evidence="2" id="KW-1133">Transmembrane helix</keyword>
<organism evidence="3 4">
    <name type="scientific">Aspergillus calidoustus</name>
    <dbReference type="NCBI Taxonomy" id="454130"/>
    <lineage>
        <taxon>Eukaryota</taxon>
        <taxon>Fungi</taxon>
        <taxon>Dikarya</taxon>
        <taxon>Ascomycota</taxon>
        <taxon>Pezizomycotina</taxon>
        <taxon>Eurotiomycetes</taxon>
        <taxon>Eurotiomycetidae</taxon>
        <taxon>Eurotiales</taxon>
        <taxon>Aspergillaceae</taxon>
        <taxon>Aspergillus</taxon>
        <taxon>Aspergillus subgen. Nidulantes</taxon>
    </lineage>
</organism>
<keyword evidence="2" id="KW-0812">Transmembrane</keyword>
<dbReference type="OrthoDB" id="5332281at2759"/>
<evidence type="ECO:0000313" key="3">
    <source>
        <dbReference type="EMBL" id="CEL03640.1"/>
    </source>
</evidence>
<name>A0A0U5FZK5_ASPCI</name>
<feature type="region of interest" description="Disordered" evidence="1">
    <location>
        <begin position="1308"/>
        <end position="1330"/>
    </location>
</feature>
<dbReference type="STRING" id="454130.A0A0U5FZK5"/>
<feature type="transmembrane region" description="Helical" evidence="2">
    <location>
        <begin position="1211"/>
        <end position="1232"/>
    </location>
</feature>
<feature type="transmembrane region" description="Helical" evidence="2">
    <location>
        <begin position="717"/>
        <end position="738"/>
    </location>
</feature>
<feature type="transmembrane region" description="Helical" evidence="2">
    <location>
        <begin position="544"/>
        <end position="566"/>
    </location>
</feature>
<evidence type="ECO:0000256" key="1">
    <source>
        <dbReference type="SAM" id="MobiDB-lite"/>
    </source>
</evidence>
<evidence type="ECO:0000313" key="4">
    <source>
        <dbReference type="Proteomes" id="UP000054771"/>
    </source>
</evidence>